<dbReference type="GO" id="GO:0015528">
    <property type="term" value="F:lactose:proton symporter activity"/>
    <property type="evidence" value="ECO:0007669"/>
    <property type="project" value="TreeGrafter"/>
</dbReference>
<evidence type="ECO:0000256" key="1">
    <source>
        <dbReference type="ARBA" id="ARBA00004429"/>
    </source>
</evidence>
<dbReference type="EMBL" id="LR134266">
    <property type="protein sequence ID" value="VED66905.1"/>
    <property type="molecule type" value="Genomic_DNA"/>
</dbReference>
<dbReference type="InterPro" id="IPR036259">
    <property type="entry name" value="MFS_trans_sf"/>
</dbReference>
<feature type="transmembrane region" description="Helical" evidence="8">
    <location>
        <begin position="71"/>
        <end position="90"/>
    </location>
</feature>
<dbReference type="AlphaFoldDB" id="A0A3S4PZE3"/>
<reference evidence="10 11" key="1">
    <citation type="submission" date="2018-12" db="EMBL/GenBank/DDBJ databases">
        <authorList>
            <consortium name="Pathogen Informatics"/>
        </authorList>
    </citation>
    <scope>NUCLEOTIDE SEQUENCE [LARGE SCALE GENOMIC DNA]</scope>
    <source>
        <strain evidence="10 11">NCTC3166</strain>
    </source>
</reference>
<feature type="domain" description="Major facilitator superfamily associated" evidence="9">
    <location>
        <begin position="13"/>
        <end position="330"/>
    </location>
</feature>
<evidence type="ECO:0000256" key="8">
    <source>
        <dbReference type="SAM" id="Phobius"/>
    </source>
</evidence>
<dbReference type="PANTHER" id="PTHR23522:SF10">
    <property type="entry name" value="3-PHENYLPROPIONIC ACID TRANSPORTER-RELATED"/>
    <property type="match status" value="1"/>
</dbReference>
<dbReference type="PANTHER" id="PTHR23522">
    <property type="entry name" value="BLL5896 PROTEIN"/>
    <property type="match status" value="1"/>
</dbReference>
<evidence type="ECO:0000256" key="3">
    <source>
        <dbReference type="ARBA" id="ARBA00022475"/>
    </source>
</evidence>
<comment type="subcellular location">
    <subcellularLocation>
        <location evidence="1">Cell inner membrane</location>
        <topology evidence="1">Multi-pass membrane protein</topology>
    </subcellularLocation>
</comment>
<dbReference type="Proteomes" id="UP000270025">
    <property type="component" value="Chromosome"/>
</dbReference>
<dbReference type="GO" id="GO:0005886">
    <property type="term" value="C:plasma membrane"/>
    <property type="evidence" value="ECO:0007669"/>
    <property type="project" value="UniProtKB-SubCell"/>
</dbReference>
<name>A0A3S4PZE3_9STRE</name>
<dbReference type="SUPFAM" id="SSF103473">
    <property type="entry name" value="MFS general substrate transporter"/>
    <property type="match status" value="1"/>
</dbReference>
<dbReference type="GO" id="GO:0030395">
    <property type="term" value="F:lactose binding"/>
    <property type="evidence" value="ECO:0007669"/>
    <property type="project" value="TreeGrafter"/>
</dbReference>
<dbReference type="RefSeq" id="WP_126404000.1">
    <property type="nucleotide sequence ID" value="NZ_LR134266.1"/>
</dbReference>
<feature type="transmembrane region" description="Helical" evidence="8">
    <location>
        <begin position="155"/>
        <end position="176"/>
    </location>
</feature>
<dbReference type="KEGG" id="svf:NCTC3166_00718"/>
<proteinExistence type="predicted"/>
<feature type="transmembrane region" description="Helical" evidence="8">
    <location>
        <begin position="12"/>
        <end position="34"/>
    </location>
</feature>
<keyword evidence="5 8" id="KW-0812">Transmembrane</keyword>
<feature type="transmembrane region" description="Helical" evidence="8">
    <location>
        <begin position="131"/>
        <end position="149"/>
    </location>
</feature>
<feature type="transmembrane region" description="Helical" evidence="8">
    <location>
        <begin position="350"/>
        <end position="371"/>
    </location>
</feature>
<evidence type="ECO:0000256" key="6">
    <source>
        <dbReference type="ARBA" id="ARBA00022989"/>
    </source>
</evidence>
<keyword evidence="7 8" id="KW-0472">Membrane</keyword>
<evidence type="ECO:0000313" key="10">
    <source>
        <dbReference type="EMBL" id="VED66905.1"/>
    </source>
</evidence>
<feature type="transmembrane region" description="Helical" evidence="8">
    <location>
        <begin position="262"/>
        <end position="280"/>
    </location>
</feature>
<keyword evidence="10" id="KW-0762">Sugar transport</keyword>
<keyword evidence="4" id="KW-0997">Cell inner membrane</keyword>
<evidence type="ECO:0000259" key="9">
    <source>
        <dbReference type="Pfam" id="PF12832"/>
    </source>
</evidence>
<dbReference type="Pfam" id="PF12832">
    <property type="entry name" value="MFS_1_like"/>
    <property type="match status" value="1"/>
</dbReference>
<feature type="transmembrane region" description="Helical" evidence="8">
    <location>
        <begin position="319"/>
        <end position="344"/>
    </location>
</feature>
<evidence type="ECO:0000256" key="2">
    <source>
        <dbReference type="ARBA" id="ARBA00022448"/>
    </source>
</evidence>
<sequence length="387" mass="42742">MKAFRNSYPAYLFLYSFYFMSTALFTTLISVYLIGQQYSASQVSHLVSMAFFLSMLTQPLFGYINERFGIVKITTLSLGVLMAGVAGFIWAPNYFWLTIFYGLVLLCLNGTAPMMEVFATQSSYAFGKIRVWGTLGYAAGAQLAGWLYAHLSPQSVYYCVLVTILLSFLTLGAIRIDKTNRVQKEAVSILPLLHNGPYLFFLLLMGLVSGVGNIGHTYIPALLMDSGLPVQIASTVVAISVVVEAPLIFFSDRFMDHWPLRLLILLPVGILLLQYVIYALPSPVFLKVLVTLLAKHTTGMVLVMVSLRFISQQVDKKDLVLAMAILQGVRYLGTILLQPVAAFFVDHGGFSMMSSFLVAVLILVLLLSIFLKLPKGKSPGLFGSMKE</sequence>
<keyword evidence="6 8" id="KW-1133">Transmembrane helix</keyword>
<keyword evidence="2" id="KW-0813">Transport</keyword>
<feature type="transmembrane region" description="Helical" evidence="8">
    <location>
        <begin position="286"/>
        <end position="307"/>
    </location>
</feature>
<keyword evidence="3" id="KW-1003">Cell membrane</keyword>
<gene>
    <name evidence="10" type="ORF">NCTC3166_00718</name>
</gene>
<organism evidence="10 11">
    <name type="scientific">Streptococcus viridans</name>
    <dbReference type="NCBI Taxonomy" id="78535"/>
    <lineage>
        <taxon>Bacteria</taxon>
        <taxon>Bacillati</taxon>
        <taxon>Bacillota</taxon>
        <taxon>Bacilli</taxon>
        <taxon>Lactobacillales</taxon>
        <taxon>Streptococcaceae</taxon>
        <taxon>Streptococcus</taxon>
    </lineage>
</organism>
<feature type="transmembrane region" description="Helical" evidence="8">
    <location>
        <begin position="197"/>
        <end position="219"/>
    </location>
</feature>
<evidence type="ECO:0000256" key="7">
    <source>
        <dbReference type="ARBA" id="ARBA00023136"/>
    </source>
</evidence>
<protein>
    <submittedName>
        <fullName evidence="10">Major facilitator superfamily sugar transporter</fullName>
    </submittedName>
</protein>
<evidence type="ECO:0000256" key="5">
    <source>
        <dbReference type="ARBA" id="ARBA00022692"/>
    </source>
</evidence>
<accession>A0A3S4PZE3</accession>
<evidence type="ECO:0000313" key="11">
    <source>
        <dbReference type="Proteomes" id="UP000270025"/>
    </source>
</evidence>
<dbReference type="InterPro" id="IPR024989">
    <property type="entry name" value="MFS_assoc_dom"/>
</dbReference>
<feature type="transmembrane region" description="Helical" evidence="8">
    <location>
        <begin position="231"/>
        <end position="250"/>
    </location>
</feature>
<evidence type="ECO:0000256" key="4">
    <source>
        <dbReference type="ARBA" id="ARBA00022519"/>
    </source>
</evidence>
<feature type="transmembrane region" description="Helical" evidence="8">
    <location>
        <begin position="96"/>
        <end position="119"/>
    </location>
</feature>
<keyword evidence="11" id="KW-1185">Reference proteome</keyword>
<dbReference type="Gene3D" id="1.20.1250.20">
    <property type="entry name" value="MFS general substrate transporter like domains"/>
    <property type="match status" value="2"/>
</dbReference>
<feature type="transmembrane region" description="Helical" evidence="8">
    <location>
        <begin position="46"/>
        <end position="64"/>
    </location>
</feature>